<keyword evidence="2 4" id="KW-0238">DNA-binding</keyword>
<organism evidence="6 7">
    <name type="scientific">Nesterenkonia halobia</name>
    <dbReference type="NCBI Taxonomy" id="37922"/>
    <lineage>
        <taxon>Bacteria</taxon>
        <taxon>Bacillati</taxon>
        <taxon>Actinomycetota</taxon>
        <taxon>Actinomycetes</taxon>
        <taxon>Micrococcales</taxon>
        <taxon>Micrococcaceae</taxon>
        <taxon>Nesterenkonia</taxon>
    </lineage>
</organism>
<evidence type="ECO:0000256" key="1">
    <source>
        <dbReference type="ARBA" id="ARBA00023015"/>
    </source>
</evidence>
<protein>
    <submittedName>
        <fullName evidence="6">TetR/AcrR family transcriptional regulator</fullName>
    </submittedName>
</protein>
<dbReference type="PANTHER" id="PTHR30055:SF234">
    <property type="entry name" value="HTH-TYPE TRANSCRIPTIONAL REGULATOR BETI"/>
    <property type="match status" value="1"/>
</dbReference>
<keyword evidence="7" id="KW-1185">Reference proteome</keyword>
<dbReference type="InterPro" id="IPR009057">
    <property type="entry name" value="Homeodomain-like_sf"/>
</dbReference>
<evidence type="ECO:0000256" key="2">
    <source>
        <dbReference type="ARBA" id="ARBA00023125"/>
    </source>
</evidence>
<feature type="domain" description="HTH tetR-type" evidence="5">
    <location>
        <begin position="7"/>
        <end position="67"/>
    </location>
</feature>
<dbReference type="Pfam" id="PF00440">
    <property type="entry name" value="TetR_N"/>
    <property type="match status" value="1"/>
</dbReference>
<feature type="DNA-binding region" description="H-T-H motif" evidence="4">
    <location>
        <begin position="30"/>
        <end position="49"/>
    </location>
</feature>
<evidence type="ECO:0000313" key="6">
    <source>
        <dbReference type="EMBL" id="GAA3281043.1"/>
    </source>
</evidence>
<evidence type="ECO:0000256" key="3">
    <source>
        <dbReference type="ARBA" id="ARBA00023163"/>
    </source>
</evidence>
<dbReference type="EMBL" id="BAAAYG010000003">
    <property type="protein sequence ID" value="GAA3281043.1"/>
    <property type="molecule type" value="Genomic_DNA"/>
</dbReference>
<dbReference type="InterPro" id="IPR050109">
    <property type="entry name" value="HTH-type_TetR-like_transc_reg"/>
</dbReference>
<dbReference type="InterPro" id="IPR036271">
    <property type="entry name" value="Tet_transcr_reg_TetR-rel_C_sf"/>
</dbReference>
<dbReference type="SUPFAM" id="SSF46689">
    <property type="entry name" value="Homeodomain-like"/>
    <property type="match status" value="1"/>
</dbReference>
<evidence type="ECO:0000313" key="7">
    <source>
        <dbReference type="Proteomes" id="UP001501736"/>
    </source>
</evidence>
<keyword evidence="1" id="KW-0805">Transcription regulation</keyword>
<comment type="caution">
    <text evidence="6">The sequence shown here is derived from an EMBL/GenBank/DDBJ whole genome shotgun (WGS) entry which is preliminary data.</text>
</comment>
<accession>A0ABP6R990</accession>
<dbReference type="PANTHER" id="PTHR30055">
    <property type="entry name" value="HTH-TYPE TRANSCRIPTIONAL REGULATOR RUTR"/>
    <property type="match status" value="1"/>
</dbReference>
<dbReference type="Proteomes" id="UP001501736">
    <property type="component" value="Unassembled WGS sequence"/>
</dbReference>
<sequence>MADSRTPDTRTRLLEAAAGLLAARPGEDLSMRAVCEAAGVKMPTLHHFFGTKDGLLEALAALGVDRLMAGVPPHADQDPLQGIRELWDAHVAFGVANPGFYALMYGQPVPGSLDPAEDRPTRALTELARQADRQGRLVVGVEQAVAQVMAASIGVTLRQIVLDAPDPELSASAREATIAAVAGDAAEVVHGGTPSEASRLLAALPEVPEGFTPAEAALLRQWLKAL</sequence>
<keyword evidence="3" id="KW-0804">Transcription</keyword>
<dbReference type="InterPro" id="IPR025996">
    <property type="entry name" value="MT1864/Rv1816-like_C"/>
</dbReference>
<dbReference type="PROSITE" id="PS50977">
    <property type="entry name" value="HTH_TETR_2"/>
    <property type="match status" value="1"/>
</dbReference>
<dbReference type="Pfam" id="PF13305">
    <property type="entry name" value="TetR_C_33"/>
    <property type="match status" value="1"/>
</dbReference>
<reference evidence="7" key="1">
    <citation type="journal article" date="2019" name="Int. J. Syst. Evol. Microbiol.">
        <title>The Global Catalogue of Microorganisms (GCM) 10K type strain sequencing project: providing services to taxonomists for standard genome sequencing and annotation.</title>
        <authorList>
            <consortium name="The Broad Institute Genomics Platform"/>
            <consortium name="The Broad Institute Genome Sequencing Center for Infectious Disease"/>
            <person name="Wu L."/>
            <person name="Ma J."/>
        </authorList>
    </citation>
    <scope>NUCLEOTIDE SEQUENCE [LARGE SCALE GENOMIC DNA]</scope>
    <source>
        <strain evidence="7">JCM 11483</strain>
    </source>
</reference>
<gene>
    <name evidence="6" type="ORF">GCM10020260_06030</name>
</gene>
<dbReference type="SUPFAM" id="SSF48498">
    <property type="entry name" value="Tetracyclin repressor-like, C-terminal domain"/>
    <property type="match status" value="1"/>
</dbReference>
<proteinExistence type="predicted"/>
<dbReference type="InterPro" id="IPR001647">
    <property type="entry name" value="HTH_TetR"/>
</dbReference>
<name>A0ABP6R990_9MICC</name>
<evidence type="ECO:0000256" key="4">
    <source>
        <dbReference type="PROSITE-ProRule" id="PRU00335"/>
    </source>
</evidence>
<dbReference type="Gene3D" id="1.10.357.10">
    <property type="entry name" value="Tetracycline Repressor, domain 2"/>
    <property type="match status" value="1"/>
</dbReference>
<dbReference type="RefSeq" id="WP_344718043.1">
    <property type="nucleotide sequence ID" value="NZ_BAAAYG010000003.1"/>
</dbReference>
<evidence type="ECO:0000259" key="5">
    <source>
        <dbReference type="PROSITE" id="PS50977"/>
    </source>
</evidence>